<reference evidence="2" key="1">
    <citation type="submission" date="2022-08" db="EMBL/GenBank/DDBJ databases">
        <authorList>
            <consortium name="DOE Joint Genome Institute"/>
            <person name="Min B."/>
            <person name="Riley R."/>
            <person name="Sierra-Patev S."/>
            <person name="Naranjo-Ortiz M."/>
            <person name="Looney B."/>
            <person name="Konkel Z."/>
            <person name="Slot J.C."/>
            <person name="Sakamoto Y."/>
            <person name="Steenwyk J.L."/>
            <person name="Rokas A."/>
            <person name="Carro J."/>
            <person name="Camarero S."/>
            <person name="Ferreira P."/>
            <person name="Molpeceres G."/>
            <person name="Ruiz-Duenas F.J."/>
            <person name="Serrano A."/>
            <person name="Henrissat B."/>
            <person name="Drula E."/>
            <person name="Hughes K.W."/>
            <person name="Mata J.L."/>
            <person name="Ishikawa N.K."/>
            <person name="Vargas-Isla R."/>
            <person name="Ushijima S."/>
            <person name="Smith C.A."/>
            <person name="Ahrendt S."/>
            <person name="Andreopoulos W."/>
            <person name="He G."/>
            <person name="Labutti K."/>
            <person name="Lipzen A."/>
            <person name="Ng V."/>
            <person name="Sandor L."/>
            <person name="Barry K."/>
            <person name="Martinez A.T."/>
            <person name="Xiao Y."/>
            <person name="Gibbons J.G."/>
            <person name="Terashima K."/>
            <person name="Hibbett D.S."/>
            <person name="Grigoriev I.V."/>
        </authorList>
    </citation>
    <scope>NUCLEOTIDE SEQUENCE</scope>
    <source>
        <strain evidence="2">TFB7829</strain>
    </source>
</reference>
<evidence type="ECO:0000256" key="1">
    <source>
        <dbReference type="SAM" id="MobiDB-lite"/>
    </source>
</evidence>
<accession>A0AA38PNP0</accession>
<proteinExistence type="predicted"/>
<evidence type="ECO:0000313" key="2">
    <source>
        <dbReference type="EMBL" id="KAJ3978500.1"/>
    </source>
</evidence>
<feature type="region of interest" description="Disordered" evidence="1">
    <location>
        <begin position="1"/>
        <end position="138"/>
    </location>
</feature>
<feature type="compositionally biased region" description="Polar residues" evidence="1">
    <location>
        <begin position="118"/>
        <end position="127"/>
    </location>
</feature>
<protein>
    <submittedName>
        <fullName evidence="2">Uncharacterized protein</fullName>
    </submittedName>
</protein>
<dbReference type="EMBL" id="MU803102">
    <property type="protein sequence ID" value="KAJ3978500.1"/>
    <property type="molecule type" value="Genomic_DNA"/>
</dbReference>
<sequence length="164" mass="17382">MDPFQPAVDDDNKDEENDNSAKNTAPAERTTTTSNTPQAHTSASSTAELETPQPNTPSAFGTGLTSAPPRPAHPAETQSPASNAKRAAQGHDTVGAPAGANYSGSGMDKPRGIKQIDESNMNDNGHTNPEPGQIARDAVQDDRVAESSLTVNQECKFEYYARWS</sequence>
<feature type="compositionally biased region" description="Polar residues" evidence="1">
    <location>
        <begin position="29"/>
        <end position="65"/>
    </location>
</feature>
<dbReference type="AlphaFoldDB" id="A0AA38PNP0"/>
<name>A0AA38PNP0_9AGAR</name>
<evidence type="ECO:0000313" key="3">
    <source>
        <dbReference type="Proteomes" id="UP001163850"/>
    </source>
</evidence>
<gene>
    <name evidence="2" type="ORF">F5890DRAFT_1479306</name>
</gene>
<organism evidence="2 3">
    <name type="scientific">Lentinula detonsa</name>
    <dbReference type="NCBI Taxonomy" id="2804962"/>
    <lineage>
        <taxon>Eukaryota</taxon>
        <taxon>Fungi</taxon>
        <taxon>Dikarya</taxon>
        <taxon>Basidiomycota</taxon>
        <taxon>Agaricomycotina</taxon>
        <taxon>Agaricomycetes</taxon>
        <taxon>Agaricomycetidae</taxon>
        <taxon>Agaricales</taxon>
        <taxon>Marasmiineae</taxon>
        <taxon>Omphalotaceae</taxon>
        <taxon>Lentinula</taxon>
    </lineage>
</organism>
<dbReference type="Proteomes" id="UP001163850">
    <property type="component" value="Unassembled WGS sequence"/>
</dbReference>
<comment type="caution">
    <text evidence="2">The sequence shown here is derived from an EMBL/GenBank/DDBJ whole genome shotgun (WGS) entry which is preliminary data.</text>
</comment>
<feature type="compositionally biased region" description="Basic and acidic residues" evidence="1">
    <location>
        <begin position="108"/>
        <end position="117"/>
    </location>
</feature>
<feature type="compositionally biased region" description="Acidic residues" evidence="1">
    <location>
        <begin position="8"/>
        <end position="18"/>
    </location>
</feature>